<reference evidence="1 2" key="1">
    <citation type="submission" date="2024-09" db="EMBL/GenBank/DDBJ databases">
        <authorList>
            <person name="Sun Q."/>
            <person name="Mori K."/>
        </authorList>
    </citation>
    <scope>NUCLEOTIDE SEQUENCE [LARGE SCALE GENOMIC DNA]</scope>
    <source>
        <strain evidence="1 2">NCAIM B.02621</strain>
    </source>
</reference>
<evidence type="ECO:0000313" key="1">
    <source>
        <dbReference type="EMBL" id="MFC0633004.1"/>
    </source>
</evidence>
<keyword evidence="2" id="KW-1185">Reference proteome</keyword>
<accession>A0ABV6R1F4</accession>
<dbReference type="Pfam" id="PF06258">
    <property type="entry name" value="Mito_fiss_Elm1"/>
    <property type="match status" value="1"/>
</dbReference>
<sequence>MRVVTDGRAGIENQALGLAEAIARLAPAEIDVRRVAWREPFDGLPARAKRLSMLALGADALDPGCDLWIGCGRASLPLSIRAKRQAAGPFVVQVQDPRLPPKLFDMVVAPAHDRLDGDNVLEIIGSPHRVTPERLAEAASAFARRIDPLPRPRIAAMIGGRSKAFDLTAAHAGRLGRRIADAVAAAQGSLMLTYSRRTPEAARAAMSAVLAETPGWIWDGEGENPLFAFLSAADHILVTEDSANMATEAASTGKPVHLLPMVPLRRAPKFERLRTSLSEAGAARPFAEPLQTWTYVPLDETRRAAVAALEAYRARR</sequence>
<name>A0ABV6R1F4_9CAUL</name>
<dbReference type="RefSeq" id="WP_376834450.1">
    <property type="nucleotide sequence ID" value="NZ_JBHLSW010000003.1"/>
</dbReference>
<organism evidence="1 2">
    <name type="scientific">Brevundimonas balnearis</name>
    <dbReference type="NCBI Taxonomy" id="1572858"/>
    <lineage>
        <taxon>Bacteria</taxon>
        <taxon>Pseudomonadati</taxon>
        <taxon>Pseudomonadota</taxon>
        <taxon>Alphaproteobacteria</taxon>
        <taxon>Caulobacterales</taxon>
        <taxon>Caulobacteraceae</taxon>
        <taxon>Brevundimonas</taxon>
    </lineage>
</organism>
<evidence type="ECO:0000313" key="2">
    <source>
        <dbReference type="Proteomes" id="UP001589906"/>
    </source>
</evidence>
<dbReference type="PANTHER" id="PTHR33986">
    <property type="entry name" value="OS02G0535700 PROTEIN"/>
    <property type="match status" value="1"/>
</dbReference>
<dbReference type="EMBL" id="JBHLSW010000003">
    <property type="protein sequence ID" value="MFC0633004.1"/>
    <property type="molecule type" value="Genomic_DNA"/>
</dbReference>
<dbReference type="InterPro" id="IPR009367">
    <property type="entry name" value="Elm1-like"/>
</dbReference>
<gene>
    <name evidence="1" type="ORF">ACFFGE_03810</name>
</gene>
<comment type="caution">
    <text evidence="1">The sequence shown here is derived from an EMBL/GenBank/DDBJ whole genome shotgun (WGS) entry which is preliminary data.</text>
</comment>
<dbReference type="PANTHER" id="PTHR33986:SF15">
    <property type="entry name" value="MITOCHONDRIAL FISSION PROTEIN ELM1"/>
    <property type="match status" value="1"/>
</dbReference>
<protein>
    <submittedName>
        <fullName evidence="1">Mitochondrial fission ELM1 family protein</fullName>
    </submittedName>
</protein>
<proteinExistence type="predicted"/>
<dbReference type="Proteomes" id="UP001589906">
    <property type="component" value="Unassembled WGS sequence"/>
</dbReference>